<evidence type="ECO:0000259" key="4">
    <source>
        <dbReference type="Pfam" id="PF25973"/>
    </source>
</evidence>
<dbReference type="Gene3D" id="2.40.30.170">
    <property type="match status" value="1"/>
</dbReference>
<evidence type="ECO:0000259" key="3">
    <source>
        <dbReference type="Pfam" id="PF25954"/>
    </source>
</evidence>
<proteinExistence type="inferred from homology"/>
<feature type="coiled-coil region" evidence="2">
    <location>
        <begin position="85"/>
        <end position="112"/>
    </location>
</feature>
<dbReference type="STRING" id="391937.NA2_03472"/>
<dbReference type="OrthoDB" id="9806939at2"/>
<dbReference type="Pfam" id="PF25973">
    <property type="entry name" value="BSH_CzcB"/>
    <property type="match status" value="1"/>
</dbReference>
<keyword evidence="2" id="KW-0175">Coiled coil</keyword>
<evidence type="ECO:0000256" key="2">
    <source>
        <dbReference type="SAM" id="Coils"/>
    </source>
</evidence>
<dbReference type="PATRIC" id="fig|391937.3.peg.718"/>
<dbReference type="EMBL" id="AMRM01000003">
    <property type="protein sequence ID" value="EKF20282.1"/>
    <property type="molecule type" value="Genomic_DNA"/>
</dbReference>
<organism evidence="5 6">
    <name type="scientific">Nitratireductor pacificus pht-3B</name>
    <dbReference type="NCBI Taxonomy" id="391937"/>
    <lineage>
        <taxon>Bacteria</taxon>
        <taxon>Pseudomonadati</taxon>
        <taxon>Pseudomonadota</taxon>
        <taxon>Alphaproteobacteria</taxon>
        <taxon>Hyphomicrobiales</taxon>
        <taxon>Phyllobacteriaceae</taxon>
        <taxon>Nitratireductor</taxon>
    </lineage>
</organism>
<reference evidence="5 6" key="1">
    <citation type="journal article" date="2012" name="J. Bacteriol.">
        <title>Genome Sequence of Nitratireductor pacificus Type Strain pht-3B.</title>
        <authorList>
            <person name="Lai Q."/>
            <person name="Li G."/>
            <person name="Shao Z."/>
        </authorList>
    </citation>
    <scope>NUCLEOTIDE SEQUENCE [LARGE SCALE GENOMIC DNA]</scope>
    <source>
        <strain evidence="6">pht-3B</strain>
    </source>
</reference>
<gene>
    <name evidence="5" type="ORF">NA2_03472</name>
</gene>
<dbReference type="InterPro" id="IPR006143">
    <property type="entry name" value="RND_pump_MFP"/>
</dbReference>
<evidence type="ECO:0000256" key="1">
    <source>
        <dbReference type="ARBA" id="ARBA00009477"/>
    </source>
</evidence>
<dbReference type="PANTHER" id="PTHR30469">
    <property type="entry name" value="MULTIDRUG RESISTANCE PROTEIN MDTA"/>
    <property type="match status" value="1"/>
</dbReference>
<keyword evidence="6" id="KW-1185">Reference proteome</keyword>
<dbReference type="GO" id="GO:1990281">
    <property type="term" value="C:efflux pump complex"/>
    <property type="evidence" value="ECO:0007669"/>
    <property type="project" value="TreeGrafter"/>
</dbReference>
<dbReference type="InterPro" id="IPR058647">
    <property type="entry name" value="BSH_CzcB-like"/>
</dbReference>
<dbReference type="InterPro" id="IPR058792">
    <property type="entry name" value="Beta-barrel_RND_2"/>
</dbReference>
<feature type="domain" description="CusB-like beta-barrel" evidence="3">
    <location>
        <begin position="185"/>
        <end position="254"/>
    </location>
</feature>
<protein>
    <submittedName>
        <fullName evidence="5">Putative efflux transporter</fullName>
    </submittedName>
</protein>
<dbReference type="Proteomes" id="UP000006786">
    <property type="component" value="Unassembled WGS sequence"/>
</dbReference>
<name>K2MSE2_9HYPH</name>
<dbReference type="RefSeq" id="WP_008594248.1">
    <property type="nucleotide sequence ID" value="NZ_AMRM01000003.1"/>
</dbReference>
<dbReference type="Gene3D" id="2.40.420.20">
    <property type="match status" value="1"/>
</dbReference>
<dbReference type="SUPFAM" id="SSF111369">
    <property type="entry name" value="HlyD-like secretion proteins"/>
    <property type="match status" value="1"/>
</dbReference>
<dbReference type="PANTHER" id="PTHR30469:SF33">
    <property type="entry name" value="SLR1207 PROTEIN"/>
    <property type="match status" value="1"/>
</dbReference>
<comment type="caution">
    <text evidence="5">The sequence shown here is derived from an EMBL/GenBank/DDBJ whole genome shotgun (WGS) entry which is preliminary data.</text>
</comment>
<evidence type="ECO:0000313" key="6">
    <source>
        <dbReference type="Proteomes" id="UP000006786"/>
    </source>
</evidence>
<comment type="similarity">
    <text evidence="1">Belongs to the membrane fusion protein (MFP) (TC 8.A.1) family.</text>
</comment>
<dbReference type="Gene3D" id="2.40.50.100">
    <property type="match status" value="1"/>
</dbReference>
<dbReference type="AlphaFoldDB" id="K2MSE2"/>
<dbReference type="Pfam" id="PF25954">
    <property type="entry name" value="Beta-barrel_RND_2"/>
    <property type="match status" value="1"/>
</dbReference>
<dbReference type="GO" id="GO:0015562">
    <property type="term" value="F:efflux transmembrane transporter activity"/>
    <property type="evidence" value="ECO:0007669"/>
    <property type="project" value="TreeGrafter"/>
</dbReference>
<accession>K2MSE2</accession>
<sequence length="330" mass="35698">MRLLLIAAAAVAAAAAGYWYYGRPPVVTTKEPTRGEAAEIVFASGTVEPRTWAKVTSLVRERITEVCNCEGERVAKGAVLARLDASEAEAALSELKARYKLAADERDRLKVLVARNVSNLTALERANSEVIQVEALIAGQTARLENYALRAPDDGMVLRQDAEVGEIAEPGTVLFWVGRATPRLVIAEVNEEDIPRVKPGQRVLLRSDAFPERALEAKVDSITPKGDPVTRTYRVRLSLPDDTPLLIGMSVDANIVIRVAQDALLVPALALRDAKLFVVEDGRARMKTVETGIRGTSQVEILSGLADDARLLSPYPETLEDGAPVAVKAD</sequence>
<feature type="domain" description="CzcB-like barrel-sandwich hybrid" evidence="4">
    <location>
        <begin position="53"/>
        <end position="177"/>
    </location>
</feature>
<dbReference type="eggNOG" id="COG0845">
    <property type="taxonomic scope" value="Bacteria"/>
</dbReference>
<dbReference type="NCBIfam" id="TIGR01730">
    <property type="entry name" value="RND_mfp"/>
    <property type="match status" value="1"/>
</dbReference>
<evidence type="ECO:0000313" key="5">
    <source>
        <dbReference type="EMBL" id="EKF20282.1"/>
    </source>
</evidence>